<gene>
    <name evidence="4" type="ORF">QYM36_005434</name>
</gene>
<dbReference type="PANTHER" id="PTHR43372">
    <property type="entry name" value="FATTY-ACID AMIDE HYDROLASE"/>
    <property type="match status" value="1"/>
</dbReference>
<dbReference type="AlphaFoldDB" id="A0AA88IDT9"/>
<evidence type="ECO:0000256" key="1">
    <source>
        <dbReference type="PIRSR" id="PIRSR001221-1"/>
    </source>
</evidence>
<evidence type="ECO:0000313" key="5">
    <source>
        <dbReference type="Proteomes" id="UP001187531"/>
    </source>
</evidence>
<name>A0AA88IDT9_ARTSF</name>
<protein>
    <recommendedName>
        <fullName evidence="3">Amidase domain-containing protein</fullName>
    </recommendedName>
</protein>
<organism evidence="4 5">
    <name type="scientific">Artemia franciscana</name>
    <name type="common">Brine shrimp</name>
    <name type="synonym">Artemia sanfranciscana</name>
    <dbReference type="NCBI Taxonomy" id="6661"/>
    <lineage>
        <taxon>Eukaryota</taxon>
        <taxon>Metazoa</taxon>
        <taxon>Ecdysozoa</taxon>
        <taxon>Arthropoda</taxon>
        <taxon>Crustacea</taxon>
        <taxon>Branchiopoda</taxon>
        <taxon>Anostraca</taxon>
        <taxon>Artemiidae</taxon>
        <taxon>Artemia</taxon>
    </lineage>
</organism>
<dbReference type="SUPFAM" id="SSF75304">
    <property type="entry name" value="Amidase signature (AS) enzymes"/>
    <property type="match status" value="1"/>
</dbReference>
<dbReference type="Pfam" id="PF01425">
    <property type="entry name" value="Amidase"/>
    <property type="match status" value="1"/>
</dbReference>
<comment type="caution">
    <text evidence="4">The sequence shown here is derived from an EMBL/GenBank/DDBJ whole genome shotgun (WGS) entry which is preliminary data.</text>
</comment>
<feature type="domain" description="Amidase" evidence="3">
    <location>
        <begin position="67"/>
        <end position="506"/>
    </location>
</feature>
<feature type="chain" id="PRO_5041716419" description="Amidase domain-containing protein" evidence="2">
    <location>
        <begin position="24"/>
        <end position="529"/>
    </location>
</feature>
<dbReference type="GO" id="GO:0012505">
    <property type="term" value="C:endomembrane system"/>
    <property type="evidence" value="ECO:0007669"/>
    <property type="project" value="TreeGrafter"/>
</dbReference>
<evidence type="ECO:0000259" key="3">
    <source>
        <dbReference type="Pfam" id="PF01425"/>
    </source>
</evidence>
<dbReference type="Proteomes" id="UP001187531">
    <property type="component" value="Unassembled WGS sequence"/>
</dbReference>
<keyword evidence="2" id="KW-0732">Signal</keyword>
<feature type="signal peptide" evidence="2">
    <location>
        <begin position="1"/>
        <end position="23"/>
    </location>
</feature>
<sequence>MKRFTKILFVVFRILFRTWDLAANFIFQKVIYPKPKRELPDINDLILLDSATSLAAKIRHRKITSVEVVKSFIKRIEAVNPLLNAVVDKRYEEALKDAEAADELLSSGKKTFEELEQDLPFLGVPFTTKVSVAVEGMALTAGLVKRKNMRAKKDAHTVAILRKAGAIPLANTNVSELCMWWESSNNVHGRTNNAYDQNRIVGGSSGGEACLQSAAASPMGMGSDIGGSIRMPCFFNGVFGHKASTGIVSNHGQEPEAMGDLDTFMSTGPIVRNAVDLMPLFKLLAGPNVSKLQLDKKVDLSQIKIYYMEHDGGFPFCSKVDSDIKDAIQRAIGHFRCAYNIKASRASIKGLSRSFEIWATKMFAVEEAYSWSEELALRKGSVNLYWELCKWFVGMSENTLPSLGLGLSEIFKRELNHPETQKFLSMCNDLKREFQALLGDNGIFMYPTHPTAAPYHNQPLCRPFNFSYTAIFNVLGLPATQVPMGIGQNGVPVGLQVVGALYMDHLTIAAACELEKSFGGWVSPSKISC</sequence>
<feature type="active site" description="Acyl-ester intermediate" evidence="1">
    <location>
        <position position="228"/>
    </location>
</feature>
<dbReference type="Gene3D" id="3.90.1300.10">
    <property type="entry name" value="Amidase signature (AS) domain"/>
    <property type="match status" value="1"/>
</dbReference>
<dbReference type="InterPro" id="IPR052739">
    <property type="entry name" value="FAAH2"/>
</dbReference>
<dbReference type="EMBL" id="JAVRJZ010000008">
    <property type="protein sequence ID" value="KAK2719962.1"/>
    <property type="molecule type" value="Genomic_DNA"/>
</dbReference>
<feature type="active site" description="Charge relay system" evidence="1">
    <location>
        <position position="129"/>
    </location>
</feature>
<dbReference type="PANTHER" id="PTHR43372:SF4">
    <property type="entry name" value="FATTY-ACID AMIDE HYDROLASE 2"/>
    <property type="match status" value="1"/>
</dbReference>
<dbReference type="PIRSF" id="PIRSF001221">
    <property type="entry name" value="Amidase_fungi"/>
    <property type="match status" value="1"/>
</dbReference>
<reference evidence="4" key="1">
    <citation type="submission" date="2023-07" db="EMBL/GenBank/DDBJ databases">
        <title>Chromosome-level genome assembly of Artemia franciscana.</title>
        <authorList>
            <person name="Jo E."/>
        </authorList>
    </citation>
    <scope>NUCLEOTIDE SEQUENCE</scope>
    <source>
        <tissue evidence="4">Whole body</tissue>
    </source>
</reference>
<keyword evidence="5" id="KW-1185">Reference proteome</keyword>
<dbReference type="InterPro" id="IPR036928">
    <property type="entry name" value="AS_sf"/>
</dbReference>
<evidence type="ECO:0000313" key="4">
    <source>
        <dbReference type="EMBL" id="KAK2719962.1"/>
    </source>
</evidence>
<accession>A0AA88IDT9</accession>
<evidence type="ECO:0000256" key="2">
    <source>
        <dbReference type="SAM" id="SignalP"/>
    </source>
</evidence>
<proteinExistence type="predicted"/>
<dbReference type="InterPro" id="IPR023631">
    <property type="entry name" value="Amidase_dom"/>
</dbReference>
<feature type="active site" description="Charge relay system" evidence="1">
    <location>
        <position position="204"/>
    </location>
</feature>